<evidence type="ECO:0000256" key="6">
    <source>
        <dbReference type="ARBA" id="ARBA00022701"/>
    </source>
</evidence>
<dbReference type="GO" id="GO:0005829">
    <property type="term" value="C:cytosol"/>
    <property type="evidence" value="ECO:0007669"/>
    <property type="project" value="TreeGrafter"/>
</dbReference>
<dbReference type="InterPro" id="IPR036126">
    <property type="entry name" value="TBCA_sf"/>
</dbReference>
<name>A0A8C4NGY3_EPTBU</name>
<dbReference type="OMA" id="VIQECIM"/>
<evidence type="ECO:0000256" key="5">
    <source>
        <dbReference type="ARBA" id="ARBA00022490"/>
    </source>
</evidence>
<dbReference type="GO" id="GO:0007021">
    <property type="term" value="P:tubulin complex assembly"/>
    <property type="evidence" value="ECO:0007669"/>
    <property type="project" value="UniProtKB-UniRule"/>
</dbReference>
<dbReference type="InterPro" id="IPR004226">
    <property type="entry name" value="TBCA"/>
</dbReference>
<comment type="similarity">
    <text evidence="3 10">Belongs to the TBCA family.</text>
</comment>
<dbReference type="GO" id="GO:0048487">
    <property type="term" value="F:beta-tubulin binding"/>
    <property type="evidence" value="ECO:0007669"/>
    <property type="project" value="InterPro"/>
</dbReference>
<organism evidence="11 12">
    <name type="scientific">Eptatretus burgeri</name>
    <name type="common">Inshore hagfish</name>
    <dbReference type="NCBI Taxonomy" id="7764"/>
    <lineage>
        <taxon>Eukaryota</taxon>
        <taxon>Metazoa</taxon>
        <taxon>Chordata</taxon>
        <taxon>Craniata</taxon>
        <taxon>Vertebrata</taxon>
        <taxon>Cyclostomata</taxon>
        <taxon>Myxini</taxon>
        <taxon>Myxiniformes</taxon>
        <taxon>Myxinidae</taxon>
        <taxon>Eptatretinae</taxon>
        <taxon>Eptatretus</taxon>
    </lineage>
</organism>
<evidence type="ECO:0000256" key="3">
    <source>
        <dbReference type="ARBA" id="ARBA00006806"/>
    </source>
</evidence>
<evidence type="ECO:0000256" key="1">
    <source>
        <dbReference type="ARBA" id="ARBA00003046"/>
    </source>
</evidence>
<dbReference type="FunFam" id="1.20.58.90:FF:000010">
    <property type="entry name" value="Tubulin-specific chaperone A"/>
    <property type="match status" value="1"/>
</dbReference>
<sequence>MADPRQRQLKIKTGVVRRIFKEEKSYKSESKQHEEKVQTMKEDGSDEYLIKKQNQLLQESTMMIGDCHHRLEAACESLSQLLETEKEIEDTEEYKAACEILKEVGIEF</sequence>
<accession>A0A8C4NGY3</accession>
<dbReference type="GO" id="GO:0007023">
    <property type="term" value="P:post-chaperonin tubulin folding pathway"/>
    <property type="evidence" value="ECO:0007669"/>
    <property type="project" value="UniProtKB-UniRule"/>
</dbReference>
<dbReference type="Proteomes" id="UP000694388">
    <property type="component" value="Unplaced"/>
</dbReference>
<dbReference type="GeneTree" id="ENSGT00390000009710"/>
<evidence type="ECO:0000256" key="2">
    <source>
        <dbReference type="ARBA" id="ARBA00004245"/>
    </source>
</evidence>
<keyword evidence="7 10" id="KW-0143">Chaperone</keyword>
<keyword evidence="6 10" id="KW-0493">Microtubule</keyword>
<reference evidence="11" key="1">
    <citation type="submission" date="2025-08" db="UniProtKB">
        <authorList>
            <consortium name="Ensembl"/>
        </authorList>
    </citation>
    <scope>IDENTIFICATION</scope>
</reference>
<protein>
    <recommendedName>
        <fullName evidence="4 10">Tubulin-specific chaperone A</fullName>
    </recommendedName>
</protein>
<keyword evidence="5 10" id="KW-0963">Cytoplasm</keyword>
<evidence type="ECO:0000256" key="8">
    <source>
        <dbReference type="ARBA" id="ARBA00023212"/>
    </source>
</evidence>
<dbReference type="Ensembl" id="ENSEBUT00000008099.1">
    <property type="protein sequence ID" value="ENSEBUP00000007612.1"/>
    <property type="gene ID" value="ENSEBUG00000004960.1"/>
</dbReference>
<dbReference type="PANTHER" id="PTHR21500:SF0">
    <property type="entry name" value="TUBULIN-SPECIFIC CHAPERONE A"/>
    <property type="match status" value="1"/>
</dbReference>
<dbReference type="SUPFAM" id="SSF46988">
    <property type="entry name" value="Tubulin chaperone cofactor A"/>
    <property type="match status" value="1"/>
</dbReference>
<reference evidence="11" key="2">
    <citation type="submission" date="2025-09" db="UniProtKB">
        <authorList>
            <consortium name="Ensembl"/>
        </authorList>
    </citation>
    <scope>IDENTIFICATION</scope>
</reference>
<comment type="subunit">
    <text evidence="9 10">Supercomplex made of cofactors A to E. Cofactors A and D function by capturing and stabilizing tubulin in a quasi-native conformation. Cofactor E binds to the cofactor D-tubulin complex; interaction with cofactor C then causes the release of tubulin polypeptides that are committed to the native state.</text>
</comment>
<evidence type="ECO:0000256" key="9">
    <source>
        <dbReference type="ARBA" id="ARBA00026055"/>
    </source>
</evidence>
<evidence type="ECO:0000313" key="12">
    <source>
        <dbReference type="Proteomes" id="UP000694388"/>
    </source>
</evidence>
<proteinExistence type="inferred from homology"/>
<dbReference type="Gene3D" id="1.20.58.90">
    <property type="match status" value="1"/>
</dbReference>
<evidence type="ECO:0000256" key="10">
    <source>
        <dbReference type="RuleBase" id="RU364030"/>
    </source>
</evidence>
<dbReference type="AlphaFoldDB" id="A0A8C4NGY3"/>
<evidence type="ECO:0000313" key="11">
    <source>
        <dbReference type="Ensembl" id="ENSEBUP00000007612.1"/>
    </source>
</evidence>
<dbReference type="GO" id="GO:0005874">
    <property type="term" value="C:microtubule"/>
    <property type="evidence" value="ECO:0007669"/>
    <property type="project" value="UniProtKB-KW"/>
</dbReference>
<keyword evidence="8 10" id="KW-0206">Cytoskeleton</keyword>
<evidence type="ECO:0000256" key="7">
    <source>
        <dbReference type="ARBA" id="ARBA00023186"/>
    </source>
</evidence>
<keyword evidence="12" id="KW-1185">Reference proteome</keyword>
<dbReference type="Pfam" id="PF02970">
    <property type="entry name" value="TBCA"/>
    <property type="match status" value="1"/>
</dbReference>
<evidence type="ECO:0000256" key="4">
    <source>
        <dbReference type="ARBA" id="ARBA00015002"/>
    </source>
</evidence>
<comment type="function">
    <text evidence="1">Tubulin-folding protein; involved in the early step of the tubulin folding pathway.</text>
</comment>
<comment type="subcellular location">
    <subcellularLocation>
        <location evidence="2 10">Cytoplasm</location>
        <location evidence="2 10">Cytoskeleton</location>
    </subcellularLocation>
</comment>
<dbReference type="PANTHER" id="PTHR21500">
    <property type="entry name" value="TUBULIN-SPECIFIC CHAPERONE A"/>
    <property type="match status" value="1"/>
</dbReference>